<feature type="transmembrane region" description="Helical" evidence="1">
    <location>
        <begin position="219"/>
        <end position="238"/>
    </location>
</feature>
<feature type="transmembrane region" description="Helical" evidence="1">
    <location>
        <begin position="59"/>
        <end position="76"/>
    </location>
</feature>
<dbReference type="GO" id="GO:0015128">
    <property type="term" value="F:gluconate transmembrane transporter activity"/>
    <property type="evidence" value="ECO:0007669"/>
    <property type="project" value="InterPro"/>
</dbReference>
<feature type="non-terminal residue" evidence="2">
    <location>
        <position position="267"/>
    </location>
</feature>
<evidence type="ECO:0000313" key="2">
    <source>
        <dbReference type="EMBL" id="SVD12562.1"/>
    </source>
</evidence>
<protein>
    <recommendedName>
        <fullName evidence="3">Gluconate transporter</fullName>
    </recommendedName>
</protein>
<evidence type="ECO:0000256" key="1">
    <source>
        <dbReference type="SAM" id="Phobius"/>
    </source>
</evidence>
<keyword evidence="1" id="KW-0472">Membrane</keyword>
<reference evidence="2" key="1">
    <citation type="submission" date="2018-05" db="EMBL/GenBank/DDBJ databases">
        <authorList>
            <person name="Lanie J.A."/>
            <person name="Ng W.-L."/>
            <person name="Kazmierczak K.M."/>
            <person name="Andrzejewski T.M."/>
            <person name="Davidsen T.M."/>
            <person name="Wayne K.J."/>
            <person name="Tettelin H."/>
            <person name="Glass J.I."/>
            <person name="Rusch D."/>
            <person name="Podicherti R."/>
            <person name="Tsui H.-C.T."/>
            <person name="Winkler M.E."/>
        </authorList>
    </citation>
    <scope>NUCLEOTIDE SEQUENCE</scope>
</reference>
<feature type="transmembrane region" description="Helical" evidence="1">
    <location>
        <begin position="175"/>
        <end position="198"/>
    </location>
</feature>
<dbReference type="InterPro" id="IPR003474">
    <property type="entry name" value="Glcn_transporter"/>
</dbReference>
<dbReference type="PANTHER" id="PTHR30354">
    <property type="entry name" value="GNT FAMILY GLUCONATE TRANSPORTER"/>
    <property type="match status" value="1"/>
</dbReference>
<name>A0A382SSM7_9ZZZZ</name>
<keyword evidence="1" id="KW-0812">Transmembrane</keyword>
<accession>A0A382SSM7</accession>
<sequence length="267" mass="28439">MTILIYLIITILFIIISTGKYKLHPFLALLVAGIIMGILGGLDTSIIIKSLSDGFGNTLKSIGIVIACGSIIGAFLEKTGGSKSIAEFLLKLTGKDKSHLAVNMTGFFVSIPVFCDSGYVILSSLNNAINKKTGISLAVLGTSLAAGLYASHGFIPPTPGPLAASAIIGADVGLVLIFGFMIAVPVSLVGWAWSTFYCSKFLIDAQSREKQEFESDRRSPNVMIAILPIVIPIIFISLKSFIEHPSIIIENDHLEKVIIFLGNPTIA</sequence>
<dbReference type="PANTHER" id="PTHR30354:SF11">
    <property type="entry name" value="PERMEASE"/>
    <property type="match status" value="1"/>
</dbReference>
<gene>
    <name evidence="2" type="ORF">METZ01_LOCUS365416</name>
</gene>
<feature type="transmembrane region" description="Helical" evidence="1">
    <location>
        <begin position="100"/>
        <end position="122"/>
    </location>
</feature>
<dbReference type="Pfam" id="PF02447">
    <property type="entry name" value="GntP_permease"/>
    <property type="match status" value="1"/>
</dbReference>
<keyword evidence="1" id="KW-1133">Transmembrane helix</keyword>
<dbReference type="EMBL" id="UINC01131078">
    <property type="protein sequence ID" value="SVD12562.1"/>
    <property type="molecule type" value="Genomic_DNA"/>
</dbReference>
<evidence type="ECO:0008006" key="3">
    <source>
        <dbReference type="Google" id="ProtNLM"/>
    </source>
</evidence>
<organism evidence="2">
    <name type="scientific">marine metagenome</name>
    <dbReference type="NCBI Taxonomy" id="408172"/>
    <lineage>
        <taxon>unclassified sequences</taxon>
        <taxon>metagenomes</taxon>
        <taxon>ecological metagenomes</taxon>
    </lineage>
</organism>
<dbReference type="AlphaFoldDB" id="A0A382SSM7"/>
<feature type="transmembrane region" description="Helical" evidence="1">
    <location>
        <begin position="28"/>
        <end position="47"/>
    </location>
</feature>
<feature type="transmembrane region" description="Helical" evidence="1">
    <location>
        <begin position="134"/>
        <end position="155"/>
    </location>
</feature>
<dbReference type="GO" id="GO:0005886">
    <property type="term" value="C:plasma membrane"/>
    <property type="evidence" value="ECO:0007669"/>
    <property type="project" value="TreeGrafter"/>
</dbReference>
<proteinExistence type="predicted"/>